<dbReference type="AlphaFoldDB" id="T0LBY7"/>
<evidence type="ECO:0000313" key="1">
    <source>
        <dbReference type="EMBL" id="EQB61799.1"/>
    </source>
</evidence>
<evidence type="ECO:0000313" key="2">
    <source>
        <dbReference type="Proteomes" id="UP000053780"/>
    </source>
</evidence>
<dbReference type="Proteomes" id="UP000053780">
    <property type="component" value="Unassembled WGS sequence"/>
</dbReference>
<name>T0LBY7_9MICR</name>
<reference evidence="1 2" key="1">
    <citation type="journal article" date="2013" name="BMC Genomics">
        <title>Genome sequencing and comparative genomics of honey bee microsporidia, Nosema apis reveal novel insights into host-parasite interactions.</title>
        <authorList>
            <person name="Chen Yp."/>
            <person name="Pettis J.S."/>
            <person name="Zhao Y."/>
            <person name="Liu X."/>
            <person name="Tallon L.J."/>
            <person name="Sadzewicz L.D."/>
            <person name="Li R."/>
            <person name="Zheng H."/>
            <person name="Huang S."/>
            <person name="Zhang X."/>
            <person name="Hamilton M.C."/>
            <person name="Pernal S.F."/>
            <person name="Melathopoulos A.P."/>
            <person name="Yan X."/>
            <person name="Evans J.D."/>
        </authorList>
    </citation>
    <scope>NUCLEOTIDE SEQUENCE [LARGE SCALE GENOMIC DNA]</scope>
    <source>
        <strain evidence="1 2">BRL 01</strain>
    </source>
</reference>
<keyword evidence="2" id="KW-1185">Reference proteome</keyword>
<proteinExistence type="predicted"/>
<dbReference type="EMBL" id="KE647089">
    <property type="protein sequence ID" value="EQB61799.1"/>
    <property type="molecule type" value="Genomic_DNA"/>
</dbReference>
<dbReference type="HOGENOM" id="CLU_1835701_0_0_1"/>
<sequence length="140" mass="16539">MQAHEVKANNFEKFNSNEKNLDKESFEIKNDEKIKTLKSTDAIKNNINETSKLFKKSTSQENNICEITAHIKQLNTYNKINNMIEEDIVLDFNTCIKKNNLINDRFDIDDKLKWIHNLARIAKDIEQFSASSHFIFYFIF</sequence>
<dbReference type="VEuPathDB" id="MicrosporidiaDB:NAPIS_ORF00622"/>
<gene>
    <name evidence="1" type="ORF">NAPIS_ORF00622</name>
</gene>
<protein>
    <submittedName>
        <fullName evidence="1">Uncharacterized protein</fullName>
    </submittedName>
</protein>
<accession>T0LBY7</accession>
<organism evidence="1 2">
    <name type="scientific">Vairimorpha apis BRL 01</name>
    <dbReference type="NCBI Taxonomy" id="1037528"/>
    <lineage>
        <taxon>Eukaryota</taxon>
        <taxon>Fungi</taxon>
        <taxon>Fungi incertae sedis</taxon>
        <taxon>Microsporidia</taxon>
        <taxon>Nosematidae</taxon>
        <taxon>Vairimorpha</taxon>
    </lineage>
</organism>